<accession>A0AAW1NYP7</accession>
<evidence type="ECO:0008006" key="12">
    <source>
        <dbReference type="Google" id="ProtNLM"/>
    </source>
</evidence>
<comment type="caution">
    <text evidence="10">The sequence shown here is derived from an EMBL/GenBank/DDBJ whole genome shotgun (WGS) entry which is preliminary data.</text>
</comment>
<keyword evidence="11" id="KW-1185">Reference proteome</keyword>
<dbReference type="Gene3D" id="3.30.230.80">
    <property type="match status" value="1"/>
</dbReference>
<dbReference type="PANTHER" id="PTHR11528">
    <property type="entry name" value="HEAT SHOCK PROTEIN 90 FAMILY MEMBER"/>
    <property type="match status" value="1"/>
</dbReference>
<feature type="binding site" evidence="8">
    <location>
        <begin position="62"/>
        <end position="67"/>
    </location>
    <ligand>
        <name>ATP</name>
        <dbReference type="ChEBI" id="CHEBI:30616"/>
    </ligand>
</feature>
<feature type="binding site" evidence="8">
    <location>
        <position position="35"/>
    </location>
    <ligand>
        <name>ATP</name>
        <dbReference type="ChEBI" id="CHEBI:30616"/>
    </ligand>
</feature>
<dbReference type="GO" id="GO:0051082">
    <property type="term" value="F:unfolded protein binding"/>
    <property type="evidence" value="ECO:0007669"/>
    <property type="project" value="InterPro"/>
</dbReference>
<dbReference type="Proteomes" id="UP001465755">
    <property type="component" value="Unassembled WGS sequence"/>
</dbReference>
<keyword evidence="3" id="KW-0963">Cytoplasm</keyword>
<dbReference type="EMBL" id="JALJOQ010000104">
    <property type="protein sequence ID" value="KAK9797787.1"/>
    <property type="molecule type" value="Genomic_DNA"/>
</dbReference>
<dbReference type="SUPFAM" id="SSF54211">
    <property type="entry name" value="Ribosomal protein S5 domain 2-like"/>
    <property type="match status" value="1"/>
</dbReference>
<evidence type="ECO:0000256" key="4">
    <source>
        <dbReference type="ARBA" id="ARBA00022741"/>
    </source>
</evidence>
<dbReference type="SUPFAM" id="SSF110942">
    <property type="entry name" value="HSP90 C-terminal domain"/>
    <property type="match status" value="1"/>
</dbReference>
<evidence type="ECO:0000256" key="3">
    <source>
        <dbReference type="ARBA" id="ARBA00022490"/>
    </source>
</evidence>
<dbReference type="Gene3D" id="1.20.120.790">
    <property type="entry name" value="Heat shock protein 90, C-terminal domain"/>
    <property type="match status" value="1"/>
</dbReference>
<feature type="compositionally biased region" description="Basic and acidic residues" evidence="9">
    <location>
        <begin position="186"/>
        <end position="200"/>
    </location>
</feature>
<feature type="binding site" evidence="8">
    <location>
        <begin position="42"/>
        <end position="43"/>
    </location>
    <ligand>
        <name>ATP</name>
        <dbReference type="ChEBI" id="CHEBI:30616"/>
    </ligand>
</feature>
<dbReference type="GO" id="GO:0016887">
    <property type="term" value="F:ATP hydrolysis activity"/>
    <property type="evidence" value="ECO:0007669"/>
    <property type="project" value="InterPro"/>
</dbReference>
<dbReference type="InterPro" id="IPR037196">
    <property type="entry name" value="HSP90_C"/>
</dbReference>
<evidence type="ECO:0000256" key="1">
    <source>
        <dbReference type="ARBA" id="ARBA00004496"/>
    </source>
</evidence>
<dbReference type="FunFam" id="1.20.120.790:FF:000001">
    <property type="entry name" value="Heat shock protein 90 alpha"/>
    <property type="match status" value="1"/>
</dbReference>
<dbReference type="Pfam" id="PF00183">
    <property type="entry name" value="HSP90"/>
    <property type="match status" value="1"/>
</dbReference>
<keyword evidence="6" id="KW-0346">Stress response</keyword>
<feature type="region of interest" description="Disordered" evidence="9">
    <location>
        <begin position="155"/>
        <end position="200"/>
    </location>
</feature>
<feature type="compositionally biased region" description="Acidic residues" evidence="9">
    <location>
        <begin position="619"/>
        <end position="634"/>
    </location>
</feature>
<feature type="binding site" evidence="8">
    <location>
        <position position="316"/>
    </location>
    <ligand>
        <name>ATP</name>
        <dbReference type="ChEBI" id="CHEBI:30616"/>
    </ligand>
</feature>
<dbReference type="Gene3D" id="3.30.565.10">
    <property type="entry name" value="Histidine kinase-like ATPase, C-terminal domain"/>
    <property type="match status" value="1"/>
</dbReference>
<evidence type="ECO:0000256" key="7">
    <source>
        <dbReference type="ARBA" id="ARBA00023186"/>
    </source>
</evidence>
<dbReference type="AlphaFoldDB" id="A0AAW1NYP7"/>
<dbReference type="FunFam" id="3.30.565.10:FF:000357">
    <property type="entry name" value="Heat shock protein HSP 90-beta"/>
    <property type="match status" value="1"/>
</dbReference>
<reference evidence="10 11" key="1">
    <citation type="journal article" date="2024" name="Nat. Commun.">
        <title>Phylogenomics reveals the evolutionary origins of lichenization in chlorophyte algae.</title>
        <authorList>
            <person name="Puginier C."/>
            <person name="Libourel C."/>
            <person name="Otte J."/>
            <person name="Skaloud P."/>
            <person name="Haon M."/>
            <person name="Grisel S."/>
            <person name="Petersen M."/>
            <person name="Berrin J.G."/>
            <person name="Delaux P.M."/>
            <person name="Dal Grande F."/>
            <person name="Keller J."/>
        </authorList>
    </citation>
    <scope>NUCLEOTIDE SEQUENCE [LARGE SCALE GENOMIC DNA]</scope>
    <source>
        <strain evidence="10 11">SAG 2036</strain>
    </source>
</reference>
<feature type="compositionally biased region" description="Acidic residues" evidence="9">
    <location>
        <begin position="158"/>
        <end position="185"/>
    </location>
</feature>
<keyword evidence="7" id="KW-0143">Chaperone</keyword>
<proteinExistence type="inferred from homology"/>
<dbReference type="InterPro" id="IPR020575">
    <property type="entry name" value="Hsp90_N"/>
</dbReference>
<dbReference type="FunFam" id="3.40.50.11260:FF:000001">
    <property type="entry name" value="Heat shock protein 90 alpha"/>
    <property type="match status" value="1"/>
</dbReference>
<feature type="binding site" evidence="8">
    <location>
        <position position="113"/>
    </location>
    <ligand>
        <name>ATP</name>
        <dbReference type="ChEBI" id="CHEBI:30616"/>
    </ligand>
</feature>
<dbReference type="FunFam" id="3.30.230.80:FF:000001">
    <property type="entry name" value="Heat shock protein 90 alpha"/>
    <property type="match status" value="1"/>
</dbReference>
<evidence type="ECO:0000313" key="11">
    <source>
        <dbReference type="Proteomes" id="UP001465755"/>
    </source>
</evidence>
<dbReference type="InterPro" id="IPR001404">
    <property type="entry name" value="Hsp90_fam"/>
</dbReference>
<comment type="subcellular location">
    <subcellularLocation>
        <location evidence="1">Cytoplasm</location>
    </subcellularLocation>
</comment>
<sequence>MAETFAFQAEINQLLSLIINTFYSNKEIFLHLVNNLGTIARSGTKSFMEALNAGADISMIGQFGVGFYSAYLVAEKVTVVTKHNDDEQYLWESQAGGSFTITRDTGESLGRGTKITLQLKEDQLEYLEERRLKDLVKKHSEFISYPISLLVEKTTEKEVDDDEELEDAPKADEDEEGKIEEVEDESKEKEKKTKKVKETSTEWEQINKQKPIWMRPADEISKDEYAAFYKSLTNDWEEHLSVKHFAVEGQLEFKCVLFVPRRAPFDLFDSRKKSNNIKLYVRRVFIMDSCDDIIPEYLSFVKGVVDSEDLPLNISREVLQQNNILKVIKKNIVKKCLEMFADIAENKDDYTKFYEAFGKNLKLGIHEDSTNRQKLADLLRYHSTKSGEEQTTFKDYVTRMKENQSAIYYITGESRKAVENSPFIEKLKKKGIEVIFMVDPIDEYAVQQLKEYDGKKLTCCTKEGLAFDETEEEKQAKEETKANFEALCKLMKDILGDRVEKVITSDRIVDAPAVLVTGEYGWSANMERIMKAQALRDTSMSSYMSSKKTLEINPDNSIMQEIRKRAEADRSDRTIKDLVLLLYEKALLVSGFSLDEPNTFASRIDRMIKLGLSIDEDAELENADEDLPPLDEVDEGSRMEEVD</sequence>
<dbReference type="PIRSF" id="PIRSF002583">
    <property type="entry name" value="Hsp90"/>
    <property type="match status" value="1"/>
</dbReference>
<dbReference type="InterPro" id="IPR020568">
    <property type="entry name" value="Ribosomal_Su5_D2-typ_SF"/>
</dbReference>
<evidence type="ECO:0000256" key="2">
    <source>
        <dbReference type="ARBA" id="ARBA00008239"/>
    </source>
</evidence>
<evidence type="ECO:0000256" key="8">
    <source>
        <dbReference type="PIRSR" id="PIRSR002583-1"/>
    </source>
</evidence>
<organism evidence="10 11">
    <name type="scientific">Symbiochloris irregularis</name>
    <dbReference type="NCBI Taxonomy" id="706552"/>
    <lineage>
        <taxon>Eukaryota</taxon>
        <taxon>Viridiplantae</taxon>
        <taxon>Chlorophyta</taxon>
        <taxon>core chlorophytes</taxon>
        <taxon>Trebouxiophyceae</taxon>
        <taxon>Trebouxiales</taxon>
        <taxon>Trebouxiaceae</taxon>
        <taxon>Symbiochloris</taxon>
    </lineage>
</organism>
<evidence type="ECO:0000256" key="9">
    <source>
        <dbReference type="SAM" id="MobiDB-lite"/>
    </source>
</evidence>
<dbReference type="PRINTS" id="PR00775">
    <property type="entry name" value="HEATSHOCK90"/>
</dbReference>
<evidence type="ECO:0000313" key="10">
    <source>
        <dbReference type="EMBL" id="KAK9797787.1"/>
    </source>
</evidence>
<dbReference type="Gene3D" id="3.40.50.11260">
    <property type="match status" value="1"/>
</dbReference>
<feature type="region of interest" description="Disordered" evidence="9">
    <location>
        <begin position="619"/>
        <end position="643"/>
    </location>
</feature>
<protein>
    <recommendedName>
        <fullName evidence="12">Heat shock protein 90</fullName>
    </recommendedName>
</protein>
<evidence type="ECO:0000256" key="5">
    <source>
        <dbReference type="ARBA" id="ARBA00022840"/>
    </source>
</evidence>
<dbReference type="GO" id="GO:0005737">
    <property type="term" value="C:cytoplasm"/>
    <property type="evidence" value="ECO:0007669"/>
    <property type="project" value="UniProtKB-SubCell"/>
</dbReference>
<dbReference type="GO" id="GO:0005524">
    <property type="term" value="F:ATP binding"/>
    <property type="evidence" value="ECO:0007669"/>
    <property type="project" value="UniProtKB-KW"/>
</dbReference>
<dbReference type="HAMAP" id="MF_00505">
    <property type="entry name" value="HSP90"/>
    <property type="match status" value="1"/>
</dbReference>
<name>A0AAW1NYP7_9CHLO</name>
<gene>
    <name evidence="10" type="ORF">WJX73_003710</name>
</gene>
<comment type="similarity">
    <text evidence="2">Belongs to the heat shock protein 90 family.</text>
</comment>
<keyword evidence="5 8" id="KW-0067">ATP-binding</keyword>
<dbReference type="NCBIfam" id="NF003555">
    <property type="entry name" value="PRK05218.1"/>
    <property type="match status" value="1"/>
</dbReference>
<dbReference type="GO" id="GO:0140662">
    <property type="term" value="F:ATP-dependent protein folding chaperone"/>
    <property type="evidence" value="ECO:0007669"/>
    <property type="project" value="InterPro"/>
</dbReference>
<dbReference type="SUPFAM" id="SSF55874">
    <property type="entry name" value="ATPase domain of HSP90 chaperone/DNA topoisomerase II/histidine kinase"/>
    <property type="match status" value="1"/>
</dbReference>
<keyword evidence="4 8" id="KW-0547">Nucleotide-binding</keyword>
<dbReference type="InterPro" id="IPR036890">
    <property type="entry name" value="HATPase_C_sf"/>
</dbReference>
<evidence type="ECO:0000256" key="6">
    <source>
        <dbReference type="ARBA" id="ARBA00023016"/>
    </source>
</evidence>